<keyword evidence="4" id="KW-1185">Reference proteome</keyword>
<feature type="compositionally biased region" description="Low complexity" evidence="1">
    <location>
        <begin position="87"/>
        <end position="103"/>
    </location>
</feature>
<accession>A0A369US35</accession>
<protein>
    <submittedName>
        <fullName evidence="3">Uncharacterized protein</fullName>
    </submittedName>
</protein>
<keyword evidence="2" id="KW-0732">Signal</keyword>
<evidence type="ECO:0000313" key="4">
    <source>
        <dbReference type="Proteomes" id="UP000253782"/>
    </source>
</evidence>
<dbReference type="EMBL" id="QQAH01000001">
    <property type="protein sequence ID" value="RDD83486.1"/>
    <property type="molecule type" value="Genomic_DNA"/>
</dbReference>
<proteinExistence type="predicted"/>
<feature type="signal peptide" evidence="2">
    <location>
        <begin position="1"/>
        <end position="15"/>
    </location>
</feature>
<evidence type="ECO:0000256" key="1">
    <source>
        <dbReference type="SAM" id="MobiDB-lite"/>
    </source>
</evidence>
<dbReference type="AlphaFoldDB" id="A0A369US35"/>
<gene>
    <name evidence="3" type="ORF">DVJ77_02595</name>
</gene>
<evidence type="ECO:0000256" key="2">
    <source>
        <dbReference type="SAM" id="SignalP"/>
    </source>
</evidence>
<evidence type="ECO:0000313" key="3">
    <source>
        <dbReference type="EMBL" id="RDD83486.1"/>
    </source>
</evidence>
<dbReference type="OrthoDB" id="6001268at2"/>
<sequence length="144" mass="15339">MAAFVLASVCGSVWAQQTAAAHSGLGQAWPNVPDVSSSPRWHVYVFERDGIRFIQVNDLNGTVRGAFAAANDQFLVLPIGADSQNVSTPQQPRTATATASAPSETVYQDNSVQIQLTPQFNGHVLLKAASATCQDRDDCGVHVE</sequence>
<feature type="region of interest" description="Disordered" evidence="1">
    <location>
        <begin position="84"/>
        <end position="104"/>
    </location>
</feature>
<dbReference type="Proteomes" id="UP000253782">
    <property type="component" value="Unassembled WGS sequence"/>
</dbReference>
<reference evidence="3 4" key="1">
    <citation type="submission" date="2018-07" db="EMBL/GenBank/DDBJ databases">
        <title>Dyella tabacisoli L4-6T, whole genome shotgun sequence.</title>
        <authorList>
            <person name="Zhou X.-K."/>
            <person name="Li W.-J."/>
            <person name="Duan Y.-Q."/>
        </authorList>
    </citation>
    <scope>NUCLEOTIDE SEQUENCE [LARGE SCALE GENOMIC DNA]</scope>
    <source>
        <strain evidence="3 4">L4-6</strain>
    </source>
</reference>
<name>A0A369US35_9GAMM</name>
<feature type="chain" id="PRO_5017034009" evidence="2">
    <location>
        <begin position="16"/>
        <end position="144"/>
    </location>
</feature>
<comment type="caution">
    <text evidence="3">The sequence shown here is derived from an EMBL/GenBank/DDBJ whole genome shotgun (WGS) entry which is preliminary data.</text>
</comment>
<organism evidence="3 4">
    <name type="scientific">Dyella tabacisoli</name>
    <dbReference type="NCBI Taxonomy" id="2282381"/>
    <lineage>
        <taxon>Bacteria</taxon>
        <taxon>Pseudomonadati</taxon>
        <taxon>Pseudomonadota</taxon>
        <taxon>Gammaproteobacteria</taxon>
        <taxon>Lysobacterales</taxon>
        <taxon>Rhodanobacteraceae</taxon>
        <taxon>Dyella</taxon>
    </lineage>
</organism>